<keyword evidence="3" id="KW-0489">Methyltransferase</keyword>
<sequence>MTPDEIGHAYDQITHLWDDACFDRRNGIAQHEKALQFVKPPGNALDIGCGPTGRFIDLLQQAGFTVSGLDVSANMLSLAQARHPSVAFTQADICTYPLTDTYDFITAWDSIWHIPLDQQVPVMEKIVASLNPGGVFIFSFGGVEEAGAHVDNFMGPEVYYSSLGTQGFLRLFMEMGCVIRHVEFDQYPELHTYMIIEKG</sequence>
<dbReference type="CDD" id="cd02440">
    <property type="entry name" value="AdoMet_MTases"/>
    <property type="match status" value="1"/>
</dbReference>
<dbReference type="InterPro" id="IPR041698">
    <property type="entry name" value="Methyltransf_25"/>
</dbReference>
<dbReference type="GO" id="GO:0008168">
    <property type="term" value="F:methyltransferase activity"/>
    <property type="evidence" value="ECO:0007669"/>
    <property type="project" value="UniProtKB-KW"/>
</dbReference>
<accession>A0A0J1GT00</accession>
<keyword evidence="4" id="KW-1185">Reference proteome</keyword>
<dbReference type="Gene3D" id="3.40.50.150">
    <property type="entry name" value="Vaccinia Virus protein VP39"/>
    <property type="match status" value="1"/>
</dbReference>
<feature type="domain" description="Methyltransferase" evidence="2">
    <location>
        <begin position="45"/>
        <end position="134"/>
    </location>
</feature>
<reference evidence="3 4" key="1">
    <citation type="submission" date="2015-05" db="EMBL/GenBank/DDBJ databases">
        <title>Photobacterium galathea sp. nov.</title>
        <authorList>
            <person name="Machado H."/>
            <person name="Gram L."/>
        </authorList>
    </citation>
    <scope>NUCLEOTIDE SEQUENCE [LARGE SCALE GENOMIC DNA]</scope>
    <source>
        <strain evidence="3 4">DSM 25995</strain>
    </source>
</reference>
<evidence type="ECO:0000256" key="1">
    <source>
        <dbReference type="ARBA" id="ARBA00022679"/>
    </source>
</evidence>
<dbReference type="PATRIC" id="fig|754436.4.peg.400"/>
<dbReference type="Proteomes" id="UP000036426">
    <property type="component" value="Unassembled WGS sequence"/>
</dbReference>
<gene>
    <name evidence="3" type="ORF">ABT58_01885</name>
</gene>
<dbReference type="Pfam" id="PF13649">
    <property type="entry name" value="Methyltransf_25"/>
    <property type="match status" value="1"/>
</dbReference>
<dbReference type="AlphaFoldDB" id="A0A0J1GT00"/>
<evidence type="ECO:0000259" key="2">
    <source>
        <dbReference type="Pfam" id="PF13649"/>
    </source>
</evidence>
<dbReference type="InterPro" id="IPR029063">
    <property type="entry name" value="SAM-dependent_MTases_sf"/>
</dbReference>
<dbReference type="EMBL" id="LDOV01000003">
    <property type="protein sequence ID" value="KLV02848.1"/>
    <property type="molecule type" value="Genomic_DNA"/>
</dbReference>
<dbReference type="PANTHER" id="PTHR43861">
    <property type="entry name" value="TRANS-ACONITATE 2-METHYLTRANSFERASE-RELATED"/>
    <property type="match status" value="1"/>
</dbReference>
<dbReference type="SUPFAM" id="SSF53335">
    <property type="entry name" value="S-adenosyl-L-methionine-dependent methyltransferases"/>
    <property type="match status" value="1"/>
</dbReference>
<organism evidence="3 4">
    <name type="scientific">Photobacterium aphoticum</name>
    <dbReference type="NCBI Taxonomy" id="754436"/>
    <lineage>
        <taxon>Bacteria</taxon>
        <taxon>Pseudomonadati</taxon>
        <taxon>Pseudomonadota</taxon>
        <taxon>Gammaproteobacteria</taxon>
        <taxon>Vibrionales</taxon>
        <taxon>Vibrionaceae</taxon>
        <taxon>Photobacterium</taxon>
    </lineage>
</organism>
<dbReference type="RefSeq" id="WP_047872687.1">
    <property type="nucleotide sequence ID" value="NZ_BMYC01000002.1"/>
</dbReference>
<protein>
    <submittedName>
        <fullName evidence="3">Methyltransferase type 11</fullName>
    </submittedName>
</protein>
<name>A0A0J1GT00_9GAMM</name>
<comment type="caution">
    <text evidence="3">The sequence shown here is derived from an EMBL/GenBank/DDBJ whole genome shotgun (WGS) entry which is preliminary data.</text>
</comment>
<keyword evidence="1 3" id="KW-0808">Transferase</keyword>
<dbReference type="OrthoDB" id="6681190at2"/>
<evidence type="ECO:0000313" key="4">
    <source>
        <dbReference type="Proteomes" id="UP000036426"/>
    </source>
</evidence>
<evidence type="ECO:0000313" key="3">
    <source>
        <dbReference type="EMBL" id="KLV02848.1"/>
    </source>
</evidence>
<dbReference type="GO" id="GO:0032259">
    <property type="term" value="P:methylation"/>
    <property type="evidence" value="ECO:0007669"/>
    <property type="project" value="UniProtKB-KW"/>
</dbReference>
<proteinExistence type="predicted"/>